<reference evidence="1" key="1">
    <citation type="submission" date="2023-02" db="EMBL/GenBank/DDBJ databases">
        <title>Georgenia sp.10Sc9-8, isolated from a soil sample collected from the Taklamakan desert.</title>
        <authorList>
            <person name="Liu S."/>
        </authorList>
    </citation>
    <scope>NUCLEOTIDE SEQUENCE</scope>
    <source>
        <strain evidence="1">10Sc9-8</strain>
    </source>
</reference>
<dbReference type="EMBL" id="JARACI010000556">
    <property type="protein sequence ID" value="MDD9205572.1"/>
    <property type="molecule type" value="Genomic_DNA"/>
</dbReference>
<proteinExistence type="predicted"/>
<gene>
    <name evidence="1" type="ORF">PU560_03705</name>
</gene>
<evidence type="ECO:0000313" key="1">
    <source>
        <dbReference type="EMBL" id="MDD9205572.1"/>
    </source>
</evidence>
<feature type="non-terminal residue" evidence="1">
    <location>
        <position position="1"/>
    </location>
</feature>
<comment type="caution">
    <text evidence="1">The sequence shown here is derived from an EMBL/GenBank/DDBJ whole genome shotgun (WGS) entry which is preliminary data.</text>
</comment>
<keyword evidence="2" id="KW-1185">Reference proteome</keyword>
<accession>A0ABT5TUD5</accession>
<evidence type="ECO:0000313" key="2">
    <source>
        <dbReference type="Proteomes" id="UP001165561"/>
    </source>
</evidence>
<dbReference type="Proteomes" id="UP001165561">
    <property type="component" value="Unassembled WGS sequence"/>
</dbReference>
<sequence>HRLPVWTFSCGLAGVASGEVLDPERALPVLRSVDPIDHVTFRGRLDPAVLGLRERSVVRTGSAPEGDFREWDRIRAWARGIAAQLVEHLAV</sequence>
<name>A0ABT5TUD5_9MICO</name>
<protein>
    <submittedName>
        <fullName evidence="1">Uncharacterized protein</fullName>
    </submittedName>
</protein>
<organism evidence="1 2">
    <name type="scientific">Georgenia halotolerans</name>
    <dbReference type="NCBI Taxonomy" id="3028317"/>
    <lineage>
        <taxon>Bacteria</taxon>
        <taxon>Bacillati</taxon>
        <taxon>Actinomycetota</taxon>
        <taxon>Actinomycetes</taxon>
        <taxon>Micrococcales</taxon>
        <taxon>Bogoriellaceae</taxon>
        <taxon>Georgenia</taxon>
    </lineage>
</organism>